<feature type="region of interest" description="Disordered" evidence="2">
    <location>
        <begin position="259"/>
        <end position="314"/>
    </location>
</feature>
<comment type="similarity">
    <text evidence="1">Belongs to the fantastic four family.</text>
</comment>
<evidence type="ECO:0000256" key="2">
    <source>
        <dbReference type="SAM" id="MobiDB-lite"/>
    </source>
</evidence>
<dbReference type="EMBL" id="JBFOLJ010000005">
    <property type="protein sequence ID" value="KAL2536103.1"/>
    <property type="molecule type" value="Genomic_DNA"/>
</dbReference>
<name>A0ABD1VHL2_9LAMI</name>
<evidence type="ECO:0000259" key="3">
    <source>
        <dbReference type="Pfam" id="PF11250"/>
    </source>
</evidence>
<feature type="region of interest" description="Disordered" evidence="2">
    <location>
        <begin position="169"/>
        <end position="203"/>
    </location>
</feature>
<reference evidence="4" key="1">
    <citation type="submission" date="2024-07" db="EMBL/GenBank/DDBJ databases">
        <title>Two chromosome-level genome assemblies of Korean endemic species Abeliophyllum distichum and Forsythia ovata (Oleaceae).</title>
        <authorList>
            <person name="Mun J.H."/>
        </authorList>
    </citation>
    <scope>NUCLEOTIDE SEQUENCE</scope>
    <source>
        <strain evidence="4">KNKB202402200001</strain>
        <tissue evidence="4">Leaf</tissue>
    </source>
</reference>
<dbReference type="Pfam" id="PF11250">
    <property type="entry name" value="FAF"/>
    <property type="match status" value="1"/>
</dbReference>
<feature type="compositionally biased region" description="Acidic residues" evidence="2">
    <location>
        <begin position="259"/>
        <end position="276"/>
    </location>
</feature>
<dbReference type="PANTHER" id="PTHR33155:SF9">
    <property type="entry name" value="FANTASTIC FOUR-LIKE PROTEIN (DUF3049)"/>
    <property type="match status" value="1"/>
</dbReference>
<gene>
    <name evidence="4" type="ORF">Fot_17494</name>
    <name evidence="5" type="ORF">Fot_17765</name>
</gene>
<dbReference type="AlphaFoldDB" id="A0ABD1VHL2"/>
<feature type="compositionally biased region" description="Basic and acidic residues" evidence="2">
    <location>
        <begin position="280"/>
        <end position="299"/>
    </location>
</feature>
<feature type="compositionally biased region" description="Basic and acidic residues" evidence="2">
    <location>
        <begin position="89"/>
        <end position="110"/>
    </location>
</feature>
<dbReference type="Proteomes" id="UP001604277">
    <property type="component" value="Unassembled WGS sequence"/>
</dbReference>
<sequence>MAACGSLEHIFEKPLPENPTLLESLTSWKQIKSMKPVDDSSFTEIFGELHFKENHASGSSSSSPLPQSSPSSSLSSNSTFFPDANPQSDNEKLNREKGESPNSNNHEKAKSPTSSYHPTTHREQYRHSDSFSSVNSDSLSLCTEGLGFESFDDVEDLLKNDICNESQHQEERKSFTRNTPTENHWSEYSKRSRTSRGSFPPPISCIGRSGKPWVCFKSYREDGRFILKEIRIPTQEFMHACRENGRLKLQFIHSDEEILEDDEEEEEEEENIEEINVDSGKNDDGKNEGDINEEGRDNGEDNVAINNCDILGSS</sequence>
<dbReference type="InterPro" id="IPR046431">
    <property type="entry name" value="FAF_dom"/>
</dbReference>
<feature type="compositionally biased region" description="Low complexity" evidence="2">
    <location>
        <begin position="57"/>
        <end position="78"/>
    </location>
</feature>
<evidence type="ECO:0000256" key="1">
    <source>
        <dbReference type="ARBA" id="ARBA00008690"/>
    </source>
</evidence>
<proteinExistence type="inferred from homology"/>
<protein>
    <submittedName>
        <fullName evidence="4">Protein FAF-like</fullName>
    </submittedName>
</protein>
<reference evidence="6" key="2">
    <citation type="submission" date="2024-07" db="EMBL/GenBank/DDBJ databases">
        <title>Two chromosome-level genome assemblies of Korean endemic species Abeliophyllum distichum and Forsythia ovata (Oleaceae).</title>
        <authorList>
            <person name="Jang H."/>
        </authorList>
    </citation>
    <scope>NUCLEOTIDE SEQUENCE [LARGE SCALE GENOMIC DNA]</scope>
</reference>
<comment type="caution">
    <text evidence="4">The sequence shown here is derived from an EMBL/GenBank/DDBJ whole genome shotgun (WGS) entry which is preliminary data.</text>
</comment>
<organism evidence="4 6">
    <name type="scientific">Forsythia ovata</name>
    <dbReference type="NCBI Taxonomy" id="205694"/>
    <lineage>
        <taxon>Eukaryota</taxon>
        <taxon>Viridiplantae</taxon>
        <taxon>Streptophyta</taxon>
        <taxon>Embryophyta</taxon>
        <taxon>Tracheophyta</taxon>
        <taxon>Spermatophyta</taxon>
        <taxon>Magnoliopsida</taxon>
        <taxon>eudicotyledons</taxon>
        <taxon>Gunneridae</taxon>
        <taxon>Pentapetalae</taxon>
        <taxon>asterids</taxon>
        <taxon>lamiids</taxon>
        <taxon>Lamiales</taxon>
        <taxon>Oleaceae</taxon>
        <taxon>Forsythieae</taxon>
        <taxon>Forsythia</taxon>
    </lineage>
</organism>
<accession>A0ABD1VHL2</accession>
<dbReference type="PANTHER" id="PTHR33155">
    <property type="entry name" value="FANTASTIC FOUR-LIKE PROTEIN (DUF3049)"/>
    <property type="match status" value="1"/>
</dbReference>
<dbReference type="EMBL" id="JBFOLJ010000005">
    <property type="protein sequence ID" value="KAL2536374.1"/>
    <property type="molecule type" value="Genomic_DNA"/>
</dbReference>
<dbReference type="InterPro" id="IPR021410">
    <property type="entry name" value="FAF"/>
</dbReference>
<feature type="compositionally biased region" description="Basic and acidic residues" evidence="2">
    <location>
        <begin position="120"/>
        <end position="129"/>
    </location>
</feature>
<feature type="region of interest" description="Disordered" evidence="2">
    <location>
        <begin position="54"/>
        <end position="132"/>
    </location>
</feature>
<evidence type="ECO:0000313" key="4">
    <source>
        <dbReference type="EMBL" id="KAL2536103.1"/>
    </source>
</evidence>
<evidence type="ECO:0000313" key="6">
    <source>
        <dbReference type="Proteomes" id="UP001604277"/>
    </source>
</evidence>
<keyword evidence="6" id="KW-1185">Reference proteome</keyword>
<evidence type="ECO:0000313" key="5">
    <source>
        <dbReference type="EMBL" id="KAL2536374.1"/>
    </source>
</evidence>
<feature type="domain" description="FAF" evidence="3">
    <location>
        <begin position="198"/>
        <end position="251"/>
    </location>
</feature>